<gene>
    <name evidence="19" type="ORF">XD73_0946</name>
</gene>
<comment type="cofactor">
    <cofactor evidence="16">
        <name>Mg(2+)</name>
        <dbReference type="ChEBI" id="CHEBI:18420"/>
    </cofactor>
    <cofactor evidence="16">
        <name>Mn(2+)</name>
        <dbReference type="ChEBI" id="CHEBI:29035"/>
    </cofactor>
    <text evidence="16">Mg(2+) or Mn(2+) required for ssDNA cleavage activity.</text>
</comment>
<name>A0A117LGN0_9CHLR</name>
<keyword evidence="15 16" id="KW-0464">Manganese</keyword>
<evidence type="ECO:0000256" key="17">
    <source>
        <dbReference type="SAM" id="Phobius"/>
    </source>
</evidence>
<dbReference type="GO" id="GO:0004527">
    <property type="term" value="F:exonuclease activity"/>
    <property type="evidence" value="ECO:0007669"/>
    <property type="project" value="UniProtKB-KW"/>
</dbReference>
<comment type="caution">
    <text evidence="19">The sequence shown here is derived from an EMBL/GenBank/DDBJ whole genome shotgun (WGS) entry which is preliminary data.</text>
</comment>
<sequence>MTDSPYFLISIGLLIIAVILLSNSAHRRKVLGLPSGKIVYSDPGVLGKVEKPLYDAELSLTGKPDYVIEKRNRLIPVEVKSGWAPEKPYDSHILQLASYCLLLEKSQHKRPPYGLLKYRNRTFAIRYTDELRERTIALVEEIRTQKEHGERDRSHHNPNRCERCGFRFICNQRL</sequence>
<keyword evidence="5 16" id="KW-0540">Nuclease</keyword>
<comment type="similarity">
    <text evidence="2 16">Belongs to the CRISPR-associated exonuclease Cas4 family.</text>
</comment>
<evidence type="ECO:0000259" key="18">
    <source>
        <dbReference type="Pfam" id="PF12705"/>
    </source>
</evidence>
<evidence type="ECO:0000313" key="19">
    <source>
        <dbReference type="EMBL" id="KUK46180.1"/>
    </source>
</evidence>
<dbReference type="EMBL" id="LGFU01000059">
    <property type="protein sequence ID" value="KUK46180.1"/>
    <property type="molecule type" value="Genomic_DNA"/>
</dbReference>
<evidence type="ECO:0000256" key="13">
    <source>
        <dbReference type="ARBA" id="ARBA00023118"/>
    </source>
</evidence>
<proteinExistence type="inferred from homology"/>
<dbReference type="GO" id="GO:0006281">
    <property type="term" value="P:DNA repair"/>
    <property type="evidence" value="ECO:0007669"/>
    <property type="project" value="UniProtKB-KW"/>
</dbReference>
<keyword evidence="8 16" id="KW-0378">Hydrolase</keyword>
<accession>A0A117LGN0</accession>
<dbReference type="InterPro" id="IPR038726">
    <property type="entry name" value="PDDEXK_AddAB-type"/>
</dbReference>
<evidence type="ECO:0000313" key="20">
    <source>
        <dbReference type="Proteomes" id="UP000064249"/>
    </source>
</evidence>
<dbReference type="PANTHER" id="PTHR36531:SF6">
    <property type="entry name" value="DNA REPLICATION ATP-DEPENDENT HELICASE_NUCLEASE DNA2"/>
    <property type="match status" value="1"/>
</dbReference>
<dbReference type="PANTHER" id="PTHR36531">
    <property type="entry name" value="CRISPR-ASSOCIATED EXONUCLEASE CAS4"/>
    <property type="match status" value="1"/>
</dbReference>
<keyword evidence="13 16" id="KW-0051">Antiviral defense</keyword>
<evidence type="ECO:0000256" key="3">
    <source>
        <dbReference type="ARBA" id="ARBA00012768"/>
    </source>
</evidence>
<dbReference type="Proteomes" id="UP000064249">
    <property type="component" value="Unassembled WGS sequence"/>
</dbReference>
<keyword evidence="9" id="KW-0347">Helicase</keyword>
<keyword evidence="6 16" id="KW-0479">Metal-binding</keyword>
<evidence type="ECO:0000256" key="5">
    <source>
        <dbReference type="ARBA" id="ARBA00022722"/>
    </source>
</evidence>
<keyword evidence="17" id="KW-1133">Transmembrane helix</keyword>
<keyword evidence="11 16" id="KW-0408">Iron</keyword>
<dbReference type="AlphaFoldDB" id="A0A117LGN0"/>
<evidence type="ECO:0000256" key="11">
    <source>
        <dbReference type="ARBA" id="ARBA00023004"/>
    </source>
</evidence>
<keyword evidence="10 16" id="KW-0269">Exonuclease</keyword>
<evidence type="ECO:0000256" key="12">
    <source>
        <dbReference type="ARBA" id="ARBA00023014"/>
    </source>
</evidence>
<evidence type="ECO:0000256" key="6">
    <source>
        <dbReference type="ARBA" id="ARBA00022723"/>
    </source>
</evidence>
<keyword evidence="17" id="KW-0472">Membrane</keyword>
<reference evidence="19 20" key="1">
    <citation type="journal article" date="2015" name="MBio">
        <title>Genome-Resolved Metagenomic Analysis Reveals Roles for Candidate Phyla and Other Microbial Community Members in Biogeochemical Transformations in Oil Reservoirs.</title>
        <authorList>
            <person name="Hu P."/>
            <person name="Tom L."/>
            <person name="Singh A."/>
            <person name="Thomas B.C."/>
            <person name="Baker B.J."/>
            <person name="Piceno Y.M."/>
            <person name="Andersen G.L."/>
            <person name="Banfield J.F."/>
        </authorList>
    </citation>
    <scope>NUCLEOTIDE SEQUENCE [LARGE SCALE GENOMIC DNA]</scope>
    <source>
        <strain evidence="19">46_16</strain>
    </source>
</reference>
<evidence type="ECO:0000256" key="2">
    <source>
        <dbReference type="ARBA" id="ARBA00009189"/>
    </source>
</evidence>
<keyword evidence="12 16" id="KW-0411">Iron-sulfur</keyword>
<feature type="domain" description="PD-(D/E)XK endonuclease-like" evidence="18">
    <location>
        <begin position="58"/>
        <end position="171"/>
    </location>
</feature>
<organism evidence="19 20">
    <name type="scientific">Anaerolinea thermophila</name>
    <dbReference type="NCBI Taxonomy" id="167964"/>
    <lineage>
        <taxon>Bacteria</taxon>
        <taxon>Bacillati</taxon>
        <taxon>Chloroflexota</taxon>
        <taxon>Anaerolineae</taxon>
        <taxon>Anaerolineales</taxon>
        <taxon>Anaerolineaceae</taxon>
        <taxon>Anaerolinea</taxon>
    </lineage>
</organism>
<dbReference type="InterPro" id="IPR051827">
    <property type="entry name" value="Cas4_exonuclease"/>
</dbReference>
<evidence type="ECO:0000256" key="4">
    <source>
        <dbReference type="ARBA" id="ARBA00020049"/>
    </source>
</evidence>
<dbReference type="GO" id="GO:0051536">
    <property type="term" value="F:iron-sulfur cluster binding"/>
    <property type="evidence" value="ECO:0007669"/>
    <property type="project" value="UniProtKB-KW"/>
</dbReference>
<evidence type="ECO:0000256" key="7">
    <source>
        <dbReference type="ARBA" id="ARBA00022763"/>
    </source>
</evidence>
<keyword evidence="9" id="KW-0067">ATP-binding</keyword>
<evidence type="ECO:0000256" key="10">
    <source>
        <dbReference type="ARBA" id="ARBA00022839"/>
    </source>
</evidence>
<dbReference type="NCBIfam" id="TIGR00372">
    <property type="entry name" value="cas4"/>
    <property type="match status" value="1"/>
</dbReference>
<comment type="function">
    <text evidence="16">CRISPR (clustered regularly interspaced short palindromic repeat) is an adaptive immune system that provides protection against mobile genetic elements (viruses, transposable elements and conjugative plasmids). CRISPR clusters contain sequences complementary to antecedent mobile elements and target invading nucleic acids. CRISPR clusters are transcribed and processed into CRISPR RNA (crRNA).</text>
</comment>
<dbReference type="Gene3D" id="3.90.320.10">
    <property type="match status" value="1"/>
</dbReference>
<evidence type="ECO:0000256" key="9">
    <source>
        <dbReference type="ARBA" id="ARBA00022806"/>
    </source>
</evidence>
<dbReference type="EC" id="3.1.12.1" evidence="3 16"/>
<evidence type="ECO:0000256" key="15">
    <source>
        <dbReference type="ARBA" id="ARBA00023211"/>
    </source>
</evidence>
<dbReference type="GO" id="GO:0004386">
    <property type="term" value="F:helicase activity"/>
    <property type="evidence" value="ECO:0007669"/>
    <property type="project" value="UniProtKB-KW"/>
</dbReference>
<dbReference type="GO" id="GO:0046872">
    <property type="term" value="F:metal ion binding"/>
    <property type="evidence" value="ECO:0007669"/>
    <property type="project" value="UniProtKB-KW"/>
</dbReference>
<protein>
    <recommendedName>
        <fullName evidence="4 16">CRISPR-associated exonuclease Cas4</fullName>
        <ecNumber evidence="3 16">3.1.12.1</ecNumber>
    </recommendedName>
</protein>
<keyword evidence="7" id="KW-0227">DNA damage</keyword>
<keyword evidence="14" id="KW-0234">DNA repair</keyword>
<keyword evidence="9" id="KW-0547">Nucleotide-binding</keyword>
<feature type="transmembrane region" description="Helical" evidence="17">
    <location>
        <begin position="6"/>
        <end position="25"/>
    </location>
</feature>
<evidence type="ECO:0000256" key="1">
    <source>
        <dbReference type="ARBA" id="ARBA00001966"/>
    </source>
</evidence>
<dbReference type="GO" id="GO:0051607">
    <property type="term" value="P:defense response to virus"/>
    <property type="evidence" value="ECO:0007669"/>
    <property type="project" value="UniProtKB-KW"/>
</dbReference>
<evidence type="ECO:0000256" key="14">
    <source>
        <dbReference type="ARBA" id="ARBA00023204"/>
    </source>
</evidence>
<comment type="cofactor">
    <cofactor evidence="16">
        <name>iron-sulfur cluster</name>
        <dbReference type="ChEBI" id="CHEBI:30408"/>
    </cofactor>
</comment>
<keyword evidence="17" id="KW-0812">Transmembrane</keyword>
<evidence type="ECO:0000256" key="8">
    <source>
        <dbReference type="ARBA" id="ARBA00022801"/>
    </source>
</evidence>
<dbReference type="Pfam" id="PF12705">
    <property type="entry name" value="PDDEXK_1"/>
    <property type="match status" value="1"/>
</dbReference>
<dbReference type="InterPro" id="IPR011604">
    <property type="entry name" value="PDDEXK-like_dom_sf"/>
</dbReference>
<comment type="cofactor">
    <cofactor evidence="1">
        <name>[4Fe-4S] cluster</name>
        <dbReference type="ChEBI" id="CHEBI:49883"/>
    </cofactor>
</comment>
<evidence type="ECO:0000256" key="16">
    <source>
        <dbReference type="RuleBase" id="RU365022"/>
    </source>
</evidence>
<dbReference type="InterPro" id="IPR013343">
    <property type="entry name" value="CRISPR-assoc_prot_Cas4"/>
</dbReference>